<feature type="domain" description="Sodium/calcium exchanger membrane region" evidence="19">
    <location>
        <begin position="493"/>
        <end position="643"/>
    </location>
</feature>
<name>A0A7R9AR45_TIMSH</name>
<dbReference type="Gene3D" id="1.20.1420.30">
    <property type="entry name" value="NCX, central ion-binding region"/>
    <property type="match status" value="2"/>
</dbReference>
<keyword evidence="16" id="KW-0739">Sodium transport</keyword>
<keyword evidence="8" id="KW-0732">Signal</keyword>
<keyword evidence="11" id="KW-0630">Potassium</keyword>
<feature type="transmembrane region" description="Helical" evidence="18">
    <location>
        <begin position="314"/>
        <end position="336"/>
    </location>
</feature>
<sequence>MRGTKELERPPKRRGTLVSVPRMNCQAASPTKNSGHYGRFQLSLNLGRISIGRLDKTIPVIHNLYSHRETRGKLVARLKQDNLDNIMMNRNYLVGLLFVMGMSYASSQTTGIGKVELEEGNPHLRGGRVENHLGTPHPPVHPTEIRTSISPSSAAGLHTTSALANYATEAAPLGITHSSVPQGGLRILKSLLPLFGDAPRSTQTQRENKMGEREAGNTTVTCTPKDSDEFPGDIFTTEQKEHGAIILHIIGGIYAFTMIALICRDYFLPSVHCICDDLKIPKDVAGAVFMAMATSMPEMFTNVIGTFLTESDLGVGTIVGSAVFNTLAVIGIAGMFAPHDIPLDWWPLTRDCVIYLMAIALMTAVLWDYRVDWYEALFLMLLYFVYLVIMYFNPTLQRWTRGLVAKCSGHAREEEIVTVSKSVDGESVEKNVEKTQQELEDEYEEEWTVVDLTTIPDDTLLQKLWWFYTWPINVLYFLTVPDSRLEKRRKLYPLTFIMAILWIGITSYITSWMITEIGDTFGIPSSVMGLVFIAAGGDIPESVSSTLMVLKGVGSMGLSNSMGANTLDILLCLSLPWLIKCLLPSNPTKSIEIISKGLALNCLFLFGCVFFLFLTIYFFKFRMTKKLGVTCFFLYLVFITLATLLEMNVFFDVNPPICDS</sequence>
<evidence type="ECO:0000256" key="13">
    <source>
        <dbReference type="ARBA" id="ARBA00023053"/>
    </source>
</evidence>
<evidence type="ECO:0000256" key="14">
    <source>
        <dbReference type="ARBA" id="ARBA00023065"/>
    </source>
</evidence>
<evidence type="ECO:0000256" key="8">
    <source>
        <dbReference type="ARBA" id="ARBA00022729"/>
    </source>
</evidence>
<evidence type="ECO:0000256" key="5">
    <source>
        <dbReference type="ARBA" id="ARBA00022538"/>
    </source>
</evidence>
<keyword evidence="10" id="KW-0769">Symport</keyword>
<comment type="similarity">
    <text evidence="2">Belongs to the Ca(2+):cation antiporter (CaCA) (TC 2.A.19) family. SLC24A subfamily.</text>
</comment>
<keyword evidence="6" id="KW-0109">Calcium transport</keyword>
<dbReference type="AlphaFoldDB" id="A0A7R9AR45"/>
<dbReference type="GO" id="GO:0005886">
    <property type="term" value="C:plasma membrane"/>
    <property type="evidence" value="ECO:0007669"/>
    <property type="project" value="TreeGrafter"/>
</dbReference>
<keyword evidence="15 18" id="KW-0472">Membrane</keyword>
<comment type="subcellular location">
    <subcellularLocation>
        <location evidence="1">Membrane</location>
        <topology evidence="1">Multi-pass membrane protein</topology>
    </subcellularLocation>
</comment>
<feature type="transmembrane region" description="Helical" evidence="18">
    <location>
        <begin position="284"/>
        <end position="308"/>
    </location>
</feature>
<keyword evidence="9" id="KW-0106">Calcium</keyword>
<organism evidence="20">
    <name type="scientific">Timema shepardi</name>
    <name type="common">Walking stick</name>
    <dbReference type="NCBI Taxonomy" id="629360"/>
    <lineage>
        <taxon>Eukaryota</taxon>
        <taxon>Metazoa</taxon>
        <taxon>Ecdysozoa</taxon>
        <taxon>Arthropoda</taxon>
        <taxon>Hexapoda</taxon>
        <taxon>Insecta</taxon>
        <taxon>Pterygota</taxon>
        <taxon>Neoptera</taxon>
        <taxon>Polyneoptera</taxon>
        <taxon>Phasmatodea</taxon>
        <taxon>Timematodea</taxon>
        <taxon>Timematoidea</taxon>
        <taxon>Timematidae</taxon>
        <taxon>Timema</taxon>
    </lineage>
</organism>
<evidence type="ECO:0000256" key="3">
    <source>
        <dbReference type="ARBA" id="ARBA00022448"/>
    </source>
</evidence>
<feature type="transmembrane region" description="Helical" evidence="18">
    <location>
        <begin position="598"/>
        <end position="619"/>
    </location>
</feature>
<feature type="transmembrane region" description="Helical" evidence="18">
    <location>
        <begin position="245"/>
        <end position="263"/>
    </location>
</feature>
<feature type="transmembrane region" description="Helical" evidence="18">
    <location>
        <begin position="373"/>
        <end position="392"/>
    </location>
</feature>
<dbReference type="PANTHER" id="PTHR10846:SF2">
    <property type="entry name" value="RE48874P"/>
    <property type="match status" value="1"/>
</dbReference>
<keyword evidence="14" id="KW-0406">Ion transport</keyword>
<keyword evidence="4" id="KW-0050">Antiport</keyword>
<dbReference type="GO" id="GO:0015293">
    <property type="term" value="F:symporter activity"/>
    <property type="evidence" value="ECO:0007669"/>
    <property type="project" value="UniProtKB-KW"/>
</dbReference>
<evidence type="ECO:0000256" key="18">
    <source>
        <dbReference type="SAM" id="Phobius"/>
    </source>
</evidence>
<dbReference type="GO" id="GO:0008273">
    <property type="term" value="F:calcium, potassium:sodium antiporter activity"/>
    <property type="evidence" value="ECO:0007669"/>
    <property type="project" value="TreeGrafter"/>
</dbReference>
<proteinExistence type="inferred from homology"/>
<evidence type="ECO:0000256" key="15">
    <source>
        <dbReference type="ARBA" id="ARBA00023136"/>
    </source>
</evidence>
<reference evidence="20" key="1">
    <citation type="submission" date="2020-11" db="EMBL/GenBank/DDBJ databases">
        <authorList>
            <person name="Tran Van P."/>
        </authorList>
    </citation>
    <scope>NUCLEOTIDE SEQUENCE</scope>
</reference>
<protein>
    <recommendedName>
        <fullName evidence="19">Sodium/calcium exchanger membrane region domain-containing protein</fullName>
    </recommendedName>
</protein>
<evidence type="ECO:0000256" key="10">
    <source>
        <dbReference type="ARBA" id="ARBA00022847"/>
    </source>
</evidence>
<evidence type="ECO:0000256" key="17">
    <source>
        <dbReference type="SAM" id="MobiDB-lite"/>
    </source>
</evidence>
<dbReference type="EMBL" id="OC001061">
    <property type="protein sequence ID" value="CAD7259023.1"/>
    <property type="molecule type" value="Genomic_DNA"/>
</dbReference>
<evidence type="ECO:0000256" key="11">
    <source>
        <dbReference type="ARBA" id="ARBA00022958"/>
    </source>
</evidence>
<evidence type="ECO:0000256" key="2">
    <source>
        <dbReference type="ARBA" id="ARBA00005364"/>
    </source>
</evidence>
<evidence type="ECO:0000256" key="7">
    <source>
        <dbReference type="ARBA" id="ARBA00022692"/>
    </source>
</evidence>
<gene>
    <name evidence="20" type="ORF">TSIB3V08_LOCUS3239</name>
</gene>
<feature type="transmembrane region" description="Helical" evidence="18">
    <location>
        <begin position="348"/>
        <end position="367"/>
    </location>
</feature>
<feature type="transmembrane region" description="Helical" evidence="18">
    <location>
        <begin position="631"/>
        <end position="651"/>
    </location>
</feature>
<evidence type="ECO:0000256" key="6">
    <source>
        <dbReference type="ARBA" id="ARBA00022568"/>
    </source>
</evidence>
<evidence type="ECO:0000256" key="12">
    <source>
        <dbReference type="ARBA" id="ARBA00022989"/>
    </source>
</evidence>
<keyword evidence="7 18" id="KW-0812">Transmembrane</keyword>
<keyword evidence="12 18" id="KW-1133">Transmembrane helix</keyword>
<evidence type="ECO:0000256" key="1">
    <source>
        <dbReference type="ARBA" id="ARBA00004141"/>
    </source>
</evidence>
<dbReference type="NCBIfam" id="TIGR00367">
    <property type="entry name" value="calcium/sodium antiporter"/>
    <property type="match status" value="1"/>
</dbReference>
<keyword evidence="3" id="KW-0813">Transport</keyword>
<dbReference type="GO" id="GO:0005262">
    <property type="term" value="F:calcium channel activity"/>
    <property type="evidence" value="ECO:0007669"/>
    <property type="project" value="TreeGrafter"/>
</dbReference>
<dbReference type="FunFam" id="1.20.1420.30:FF:000009">
    <property type="entry name" value="sodium/potassium/calcium exchanger 5 isoform X2"/>
    <property type="match status" value="1"/>
</dbReference>
<dbReference type="InterPro" id="IPR004837">
    <property type="entry name" value="NaCa_Exmemb"/>
</dbReference>
<evidence type="ECO:0000313" key="20">
    <source>
        <dbReference type="EMBL" id="CAD7259023.1"/>
    </source>
</evidence>
<evidence type="ECO:0000256" key="9">
    <source>
        <dbReference type="ARBA" id="ARBA00022837"/>
    </source>
</evidence>
<feature type="compositionally biased region" description="Basic and acidic residues" evidence="17">
    <location>
        <begin position="206"/>
        <end position="215"/>
    </location>
</feature>
<feature type="domain" description="Sodium/calcium exchanger membrane region" evidence="19">
    <location>
        <begin position="249"/>
        <end position="391"/>
    </location>
</feature>
<evidence type="ECO:0000256" key="4">
    <source>
        <dbReference type="ARBA" id="ARBA00022449"/>
    </source>
</evidence>
<feature type="region of interest" description="Disordered" evidence="17">
    <location>
        <begin position="198"/>
        <end position="230"/>
    </location>
</feature>
<dbReference type="PANTHER" id="PTHR10846">
    <property type="entry name" value="SODIUM/POTASSIUM/CALCIUM EXCHANGER"/>
    <property type="match status" value="1"/>
</dbReference>
<keyword evidence="5" id="KW-0633">Potassium transport</keyword>
<dbReference type="InterPro" id="IPR044880">
    <property type="entry name" value="NCX_ion-bd_dom_sf"/>
</dbReference>
<dbReference type="InterPro" id="IPR004481">
    <property type="entry name" value="K/Na/Ca-exchanger"/>
</dbReference>
<dbReference type="GO" id="GO:0006874">
    <property type="term" value="P:intracellular calcium ion homeostasis"/>
    <property type="evidence" value="ECO:0007669"/>
    <property type="project" value="TreeGrafter"/>
</dbReference>
<keyword evidence="13" id="KW-0915">Sodium</keyword>
<evidence type="ECO:0000259" key="19">
    <source>
        <dbReference type="Pfam" id="PF01699"/>
    </source>
</evidence>
<evidence type="ECO:0000256" key="16">
    <source>
        <dbReference type="ARBA" id="ARBA00023201"/>
    </source>
</evidence>
<accession>A0A7R9AR45</accession>
<dbReference type="Pfam" id="PF01699">
    <property type="entry name" value="Na_Ca_ex"/>
    <property type="match status" value="2"/>
</dbReference>
<feature type="transmembrane region" description="Helical" evidence="18">
    <location>
        <begin position="491"/>
        <end position="514"/>
    </location>
</feature>